<feature type="compositionally biased region" description="Low complexity" evidence="6">
    <location>
        <begin position="264"/>
        <end position="273"/>
    </location>
</feature>
<dbReference type="Proteomes" id="UP000789595">
    <property type="component" value="Unassembled WGS sequence"/>
</dbReference>
<feature type="transmembrane region" description="Helical" evidence="7">
    <location>
        <begin position="68"/>
        <end position="85"/>
    </location>
</feature>
<dbReference type="AlphaFoldDB" id="A0A7S4A7P0"/>
<dbReference type="Pfam" id="PF08016">
    <property type="entry name" value="PKD_channel"/>
    <property type="match status" value="1"/>
</dbReference>
<dbReference type="EMBL" id="HBIW01025105">
    <property type="protein sequence ID" value="CAE0706210.1"/>
    <property type="molecule type" value="Transcribed_RNA"/>
</dbReference>
<keyword evidence="5 7" id="KW-0472">Membrane</keyword>
<comment type="similarity">
    <text evidence="2">Belongs to the polycystin family.</text>
</comment>
<feature type="domain" description="Polycystin cation channel PKD1/PKD2" evidence="8">
    <location>
        <begin position="415"/>
        <end position="637"/>
    </location>
</feature>
<keyword evidence="12" id="KW-1185">Reference proteome</keyword>
<evidence type="ECO:0000256" key="2">
    <source>
        <dbReference type="ARBA" id="ARBA00007200"/>
    </source>
</evidence>
<evidence type="ECO:0000313" key="12">
    <source>
        <dbReference type="Proteomes" id="UP000789595"/>
    </source>
</evidence>
<evidence type="ECO:0000259" key="9">
    <source>
        <dbReference type="Pfam" id="PF20519"/>
    </source>
</evidence>
<proteinExistence type="inferred from homology"/>
<keyword evidence="4 7" id="KW-1133">Transmembrane helix</keyword>
<evidence type="ECO:0008006" key="13">
    <source>
        <dbReference type="Google" id="ProtNLM"/>
    </source>
</evidence>
<keyword evidence="3 7" id="KW-0812">Transmembrane</keyword>
<evidence type="ECO:0000256" key="3">
    <source>
        <dbReference type="ARBA" id="ARBA00022692"/>
    </source>
</evidence>
<evidence type="ECO:0000256" key="5">
    <source>
        <dbReference type="ARBA" id="ARBA00023136"/>
    </source>
</evidence>
<feature type="transmembrane region" description="Helical" evidence="7">
    <location>
        <begin position="447"/>
        <end position="465"/>
    </location>
</feature>
<dbReference type="Gene3D" id="1.10.287.70">
    <property type="match status" value="1"/>
</dbReference>
<dbReference type="EMBL" id="CAKKNE010000005">
    <property type="protein sequence ID" value="CAH0375780.1"/>
    <property type="molecule type" value="Genomic_DNA"/>
</dbReference>
<evidence type="ECO:0000313" key="11">
    <source>
        <dbReference type="EMBL" id="CAH0375780.1"/>
    </source>
</evidence>
<feature type="transmembrane region" description="Helical" evidence="7">
    <location>
        <begin position="412"/>
        <end position="435"/>
    </location>
</feature>
<reference evidence="10" key="1">
    <citation type="submission" date="2021-01" db="EMBL/GenBank/DDBJ databases">
        <authorList>
            <person name="Corre E."/>
            <person name="Pelletier E."/>
            <person name="Niang G."/>
            <person name="Scheremetjew M."/>
            <person name="Finn R."/>
            <person name="Kale V."/>
            <person name="Holt S."/>
            <person name="Cochrane G."/>
            <person name="Meng A."/>
            <person name="Brown T."/>
            <person name="Cohen L."/>
        </authorList>
    </citation>
    <scope>NUCLEOTIDE SEQUENCE</scope>
    <source>
        <strain evidence="10">CCMP1756</strain>
    </source>
</reference>
<feature type="region of interest" description="Disordered" evidence="6">
    <location>
        <begin position="252"/>
        <end position="288"/>
    </location>
</feature>
<feature type="transmembrane region" description="Helical" evidence="7">
    <location>
        <begin position="6"/>
        <end position="27"/>
    </location>
</feature>
<sequence length="786" mass="88118">MGFIEVFGLALGLIAFGTVMALFWRVLNKIFRAIEHHHDDDKHLEDEESSDEEDEEGRKGFSPPFWDFLIYLGFLATFVAVVYALRGGVSAPYDMHLGLEDWFTGNEFHYNVPFSGLNLRDQVYTWLSAVVVPGVLPIVRNDGSGIELGCVDRLTLGDGQSLRVGAIRLRKVSSKPSSLNEVTDYLEDDRGAWKREYLPRVYSDYIGPGVMGCSSSPLANEEKGTFTSTTVRGDVPRTLPGYEGPYYYERAPHRTCPPTHAPATTNGTSSPTSVPSPSPTRPPTVKVPTAPKTGGYAIAWRKTEEPAYKSKITGNIYCGNGQVWDLSTNQTTALAELEMLRDDDWLIDDGTRALITEFVLYNPGTALFGLFRGVVEFHPAGAVVPTFDILAVDLAGTYTAWSNDGAKMDQRICAYLEVMLYLQVLCYIVLELKAIKQLGWHTYRKQYISLLTCINLISFVVALFLRLRNLSWVRDNYRKLLIYMDHDAYPEELAQQIVLYKTVDELNAINAILSFFRLFKYLRANPGLAQLSDTIYLATMELGPVMLILIVCMVAYAAALQIAFGQELFDYNDVPNAMQSMSRAIVGDFDFTVLMGPGRAVTNNTIGMCLCVTYVVVTQFVVLSMLLAILDHAYEDVREELQHKVIDEDTKHFNEDFAWVVRSPVTGIDYLMRQVVQFSSGTSVDFGKLRERRRVDPAMLHVLKFEKMATGTDHDATAEQAKIKAEREAAIARAKARRAMHEHCRDTLRNAIAQLDECIDTQNESARALGVAKVKKYEPPEEEEDG</sequence>
<dbReference type="InterPro" id="IPR013122">
    <property type="entry name" value="PKD1_2_channel"/>
</dbReference>
<comment type="subcellular location">
    <subcellularLocation>
        <location evidence="1">Membrane</location>
        <topology evidence="1">Multi-pass membrane protein</topology>
    </subcellularLocation>
</comment>
<evidence type="ECO:0000256" key="7">
    <source>
        <dbReference type="SAM" id="Phobius"/>
    </source>
</evidence>
<feature type="transmembrane region" description="Helical" evidence="7">
    <location>
        <begin position="545"/>
        <end position="564"/>
    </location>
</feature>
<reference evidence="11" key="2">
    <citation type="submission" date="2021-11" db="EMBL/GenBank/DDBJ databases">
        <authorList>
            <consortium name="Genoscope - CEA"/>
            <person name="William W."/>
        </authorList>
    </citation>
    <scope>NUCLEOTIDE SEQUENCE</scope>
</reference>
<evidence type="ECO:0000256" key="6">
    <source>
        <dbReference type="SAM" id="MobiDB-lite"/>
    </source>
</evidence>
<evidence type="ECO:0000256" key="1">
    <source>
        <dbReference type="ARBA" id="ARBA00004141"/>
    </source>
</evidence>
<organism evidence="10">
    <name type="scientific">Pelagomonas calceolata</name>
    <dbReference type="NCBI Taxonomy" id="35677"/>
    <lineage>
        <taxon>Eukaryota</taxon>
        <taxon>Sar</taxon>
        <taxon>Stramenopiles</taxon>
        <taxon>Ochrophyta</taxon>
        <taxon>Pelagophyceae</taxon>
        <taxon>Pelagomonadales</taxon>
        <taxon>Pelagomonadaceae</taxon>
        <taxon>Pelagomonas</taxon>
    </lineage>
</organism>
<dbReference type="PANTHER" id="PTHR10877:SF183">
    <property type="entry name" value="AT14535P-RELATED"/>
    <property type="match status" value="1"/>
</dbReference>
<dbReference type="InterPro" id="IPR046791">
    <property type="entry name" value="Polycystin_dom"/>
</dbReference>
<accession>A0A7S4A7P0</accession>
<feature type="transmembrane region" description="Helical" evidence="7">
    <location>
        <begin position="605"/>
        <end position="630"/>
    </location>
</feature>
<evidence type="ECO:0000313" key="10">
    <source>
        <dbReference type="EMBL" id="CAE0706210.1"/>
    </source>
</evidence>
<dbReference type="OrthoDB" id="444119at2759"/>
<feature type="domain" description="Polycystin" evidence="9">
    <location>
        <begin position="315"/>
        <end position="394"/>
    </location>
</feature>
<dbReference type="PANTHER" id="PTHR10877">
    <property type="entry name" value="POLYCYSTIN FAMILY MEMBER"/>
    <property type="match status" value="1"/>
</dbReference>
<evidence type="ECO:0000256" key="4">
    <source>
        <dbReference type="ARBA" id="ARBA00022989"/>
    </source>
</evidence>
<dbReference type="InterPro" id="IPR051223">
    <property type="entry name" value="Polycystin"/>
</dbReference>
<gene>
    <name evidence="10" type="ORF">PCAL00307_LOCUS21660</name>
    <name evidence="11" type="ORF">PECAL_5P03250</name>
</gene>
<dbReference type="GO" id="GO:0016020">
    <property type="term" value="C:membrane"/>
    <property type="evidence" value="ECO:0007669"/>
    <property type="project" value="UniProtKB-SubCell"/>
</dbReference>
<dbReference type="Pfam" id="PF20519">
    <property type="entry name" value="Polycystin_dom"/>
    <property type="match status" value="1"/>
</dbReference>
<evidence type="ECO:0000259" key="8">
    <source>
        <dbReference type="Pfam" id="PF08016"/>
    </source>
</evidence>
<name>A0A7S4A7P0_9STRA</name>
<protein>
    <recommendedName>
        <fullName evidence="13">Polycystin cation channel PKD1/PKD2 domain-containing protein</fullName>
    </recommendedName>
</protein>